<gene>
    <name evidence="9" type="ORF">GJJ64_14245</name>
</gene>
<evidence type="ECO:0000313" key="10">
    <source>
        <dbReference type="Proteomes" id="UP000462931"/>
    </source>
</evidence>
<comment type="caution">
    <text evidence="9">The sequence shown here is derived from an EMBL/GenBank/DDBJ whole genome shotgun (WGS) entry which is preliminary data.</text>
</comment>
<evidence type="ECO:0000256" key="1">
    <source>
        <dbReference type="ARBA" id="ARBA00004571"/>
    </source>
</evidence>
<dbReference type="InterPro" id="IPR036942">
    <property type="entry name" value="Beta-barrel_TonB_sf"/>
</dbReference>
<feature type="domain" description="TonB-dependent transporter Oar-like beta-barrel" evidence="8">
    <location>
        <begin position="239"/>
        <end position="309"/>
    </location>
</feature>
<dbReference type="GO" id="GO:0044718">
    <property type="term" value="P:siderophore transmembrane transport"/>
    <property type="evidence" value="ECO:0007669"/>
    <property type="project" value="TreeGrafter"/>
</dbReference>
<keyword evidence="4" id="KW-0812">Transmembrane</keyword>
<proteinExistence type="predicted"/>
<comment type="subcellular location">
    <subcellularLocation>
        <location evidence="1">Cell outer membrane</location>
        <topology evidence="1">Multi-pass membrane protein</topology>
    </subcellularLocation>
</comment>
<dbReference type="InterPro" id="IPR037066">
    <property type="entry name" value="Plug_dom_sf"/>
</dbReference>
<feature type="chain" id="PRO_5029653811" description="TonB-dependent transporter Oar-like beta-barrel domain-containing protein" evidence="7">
    <location>
        <begin position="25"/>
        <end position="1052"/>
    </location>
</feature>
<dbReference type="InterPro" id="IPR008969">
    <property type="entry name" value="CarboxyPept-like_regulatory"/>
</dbReference>
<keyword evidence="6" id="KW-0998">Cell outer membrane</keyword>
<dbReference type="PANTHER" id="PTHR30069">
    <property type="entry name" value="TONB-DEPENDENT OUTER MEMBRANE RECEPTOR"/>
    <property type="match status" value="1"/>
</dbReference>
<feature type="signal peptide" evidence="7">
    <location>
        <begin position="1"/>
        <end position="24"/>
    </location>
</feature>
<keyword evidence="2" id="KW-0813">Transport</keyword>
<keyword evidence="5" id="KW-0472">Membrane</keyword>
<protein>
    <recommendedName>
        <fullName evidence="8">TonB-dependent transporter Oar-like beta-barrel domain-containing protein</fullName>
    </recommendedName>
</protein>
<dbReference type="RefSeq" id="WP_154288441.1">
    <property type="nucleotide sequence ID" value="NZ_WKJI01000004.1"/>
</dbReference>
<evidence type="ECO:0000256" key="2">
    <source>
        <dbReference type="ARBA" id="ARBA00022448"/>
    </source>
</evidence>
<feature type="domain" description="TonB-dependent transporter Oar-like beta-barrel" evidence="8">
    <location>
        <begin position="321"/>
        <end position="991"/>
    </location>
</feature>
<name>A0A7K0FQV5_9SPHI</name>
<keyword evidence="10" id="KW-1185">Reference proteome</keyword>
<dbReference type="Gene3D" id="2.60.40.1120">
    <property type="entry name" value="Carboxypeptidase-like, regulatory domain"/>
    <property type="match status" value="1"/>
</dbReference>
<dbReference type="InterPro" id="IPR057601">
    <property type="entry name" value="Oar-like_b-barrel"/>
</dbReference>
<evidence type="ECO:0000256" key="7">
    <source>
        <dbReference type="SAM" id="SignalP"/>
    </source>
</evidence>
<evidence type="ECO:0000256" key="6">
    <source>
        <dbReference type="ARBA" id="ARBA00023237"/>
    </source>
</evidence>
<evidence type="ECO:0000259" key="8">
    <source>
        <dbReference type="Pfam" id="PF25183"/>
    </source>
</evidence>
<keyword evidence="7" id="KW-0732">Signal</keyword>
<sequence>MKKYLLTLNYLFVLMLAVTSVAYGQITTSSMTGTVKDSKGALPGATVKVLHQPTGTVYSTVTNSDGRYSINNMRVGGPYILEATFIGFNPSKSSNIYLKLGETGNYDITLSESGTQLAEVQVLARRDNVLNSKRTGAATNIGKEQIENLPTLSRSLQDFTRLTPQANGNSFGGANNRFNNITIDGAVNNDVFGLSGSGTPGGQASTQPISLDAIQEIQVVLAPYDVTLGNFTGAGVNAVTRSGTNNFEGSAYFFGRNENTQGKNVLTNAKSTAYTDNQMGFRIGGPIIKNKLFFFANAEIGRRQAPLTNNAGDAGAGITTAIAQQIANYTLDTYDYNVGSFGSQDLSRENTKIFGKVDWNIDTKNQLTVRYNYINAFDDNLTRSATFFNFGNNGYKFTNKQHVGVAELRTKINDRFSNNLLIGYTRIRDARDTEGDLFPSVTINNIGGVSGVSAEFGSQRSSVANELDQDILEFTNNLKINLGKHNVTVGTHNEFFSFRNLFINNFNGRWTFNNLNDYLNNSTPRQVQATVSRITGNPRPAAEFKAAQLGFYAQDEFEAAKGLKLTAGLRVDIPIFGDKPLANPTLAASFPGFRTDRTPSSSPLFAPRLGFNYDVFGDRSVQLRGGTGIFSGRVPFVWMSNQYGNSGMLFSTVDVLGTANPALRFIADPNDQSSAGAGSNRAEVNLVSENFKVPQVFRTNFAADFKLPLGIVATLEGIYSKTLNNVVYSDINLVANTGNRLNPIFSGNADNRLTYGAKVDNPNFTNVILLDNSNKGYTYSLTAQLQKNFDNGLSAMIAYTNSEAKSVNDGGSSTALSNWEFVQIVNNPNNPDLATSNFQTRHRIIGSLNYYLAYGKQKSFGTGVSLFYAGFSGQRFTYLYNGDLNGDGRFSNDLLYVPRFQSEIKLLPLSASGANPALTVDQQWAALNAFIESDPYLRKMRGKYTERNGAEAPFQHQFDLRITQDLGGVIKGTKNKIQLTFDVFNVGNLINKDWGRQYFVTNQALQLISYTSNSNPANAGFTFRAPANGKGYQTSPFGSAWSGQFGVRYIFN</sequence>
<organism evidence="9 10">
    <name type="scientific">Pedobacter puniceum</name>
    <dbReference type="NCBI Taxonomy" id="2666136"/>
    <lineage>
        <taxon>Bacteria</taxon>
        <taxon>Pseudomonadati</taxon>
        <taxon>Bacteroidota</taxon>
        <taxon>Sphingobacteriia</taxon>
        <taxon>Sphingobacteriales</taxon>
        <taxon>Sphingobacteriaceae</taxon>
        <taxon>Pedobacter</taxon>
    </lineage>
</organism>
<evidence type="ECO:0000313" key="9">
    <source>
        <dbReference type="EMBL" id="MRX48356.1"/>
    </source>
</evidence>
<dbReference type="Proteomes" id="UP000462931">
    <property type="component" value="Unassembled WGS sequence"/>
</dbReference>
<dbReference type="GO" id="GO:0009279">
    <property type="term" value="C:cell outer membrane"/>
    <property type="evidence" value="ECO:0007669"/>
    <property type="project" value="UniProtKB-SubCell"/>
</dbReference>
<accession>A0A7K0FQV5</accession>
<dbReference type="Pfam" id="PF13620">
    <property type="entry name" value="CarboxypepD_reg"/>
    <property type="match status" value="1"/>
</dbReference>
<dbReference type="Gene3D" id="2.170.130.10">
    <property type="entry name" value="TonB-dependent receptor, plug domain"/>
    <property type="match status" value="1"/>
</dbReference>
<evidence type="ECO:0000256" key="3">
    <source>
        <dbReference type="ARBA" id="ARBA00022452"/>
    </source>
</evidence>
<evidence type="ECO:0000256" key="4">
    <source>
        <dbReference type="ARBA" id="ARBA00022692"/>
    </source>
</evidence>
<keyword evidence="3" id="KW-1134">Transmembrane beta strand</keyword>
<dbReference type="SUPFAM" id="SSF49464">
    <property type="entry name" value="Carboxypeptidase regulatory domain-like"/>
    <property type="match status" value="1"/>
</dbReference>
<dbReference type="SUPFAM" id="SSF56935">
    <property type="entry name" value="Porins"/>
    <property type="match status" value="1"/>
</dbReference>
<reference evidence="9 10" key="1">
    <citation type="submission" date="2019-11" db="EMBL/GenBank/DDBJ databases">
        <authorList>
            <person name="Cheng Q."/>
            <person name="Yang Z."/>
        </authorList>
    </citation>
    <scope>NUCLEOTIDE SEQUENCE [LARGE SCALE GENOMIC DNA]</scope>
    <source>
        <strain evidence="9 10">HX-22-1</strain>
    </source>
</reference>
<dbReference type="Pfam" id="PF25183">
    <property type="entry name" value="OMP_b-brl_4"/>
    <property type="match status" value="2"/>
</dbReference>
<dbReference type="Gene3D" id="2.40.170.20">
    <property type="entry name" value="TonB-dependent receptor, beta-barrel domain"/>
    <property type="match status" value="1"/>
</dbReference>
<dbReference type="EMBL" id="WKJI01000004">
    <property type="protein sequence ID" value="MRX48356.1"/>
    <property type="molecule type" value="Genomic_DNA"/>
</dbReference>
<dbReference type="PANTHER" id="PTHR30069:SF46">
    <property type="entry name" value="OAR PROTEIN"/>
    <property type="match status" value="1"/>
</dbReference>
<dbReference type="GO" id="GO:0015344">
    <property type="term" value="F:siderophore uptake transmembrane transporter activity"/>
    <property type="evidence" value="ECO:0007669"/>
    <property type="project" value="TreeGrafter"/>
</dbReference>
<dbReference type="AlphaFoldDB" id="A0A7K0FQV5"/>
<dbReference type="InterPro" id="IPR039426">
    <property type="entry name" value="TonB-dep_rcpt-like"/>
</dbReference>
<evidence type="ECO:0000256" key="5">
    <source>
        <dbReference type="ARBA" id="ARBA00023136"/>
    </source>
</evidence>